<gene>
    <name evidence="1" type="ORF">METZ01_LOCUS516734</name>
</gene>
<dbReference type="AlphaFoldDB" id="A0A383F5I9"/>
<proteinExistence type="predicted"/>
<organism evidence="1">
    <name type="scientific">marine metagenome</name>
    <dbReference type="NCBI Taxonomy" id="408172"/>
    <lineage>
        <taxon>unclassified sequences</taxon>
        <taxon>metagenomes</taxon>
        <taxon>ecological metagenomes</taxon>
    </lineage>
</organism>
<dbReference type="EMBL" id="UINC01231377">
    <property type="protein sequence ID" value="SVE63880.1"/>
    <property type="molecule type" value="Genomic_DNA"/>
</dbReference>
<accession>A0A383F5I9</accession>
<feature type="non-terminal residue" evidence="1">
    <location>
        <position position="228"/>
    </location>
</feature>
<sequence>DFYVNGFKISVEITDSIFELRDKINRGEDTNSNGKLDGTEDINNNGTLDVISFSASEFGKGFYLTEDLDGDGELDPDEDVFKNNRLDGGISESRVKARVENNRLILSSLAGGAAKIDLRDDDNILLQLGFFELNLKGLPIQKELQFDIDRLIQGIPSANLNVTPQSAQVEVDKTFDDPETVESDFNEFKNILEGSVVTLLKESARMSNIKVFFDAATTIDQIKTFFNQ</sequence>
<name>A0A383F5I9_9ZZZZ</name>
<evidence type="ECO:0000313" key="1">
    <source>
        <dbReference type="EMBL" id="SVE63880.1"/>
    </source>
</evidence>
<reference evidence="1" key="1">
    <citation type="submission" date="2018-05" db="EMBL/GenBank/DDBJ databases">
        <authorList>
            <person name="Lanie J.A."/>
            <person name="Ng W.-L."/>
            <person name="Kazmierczak K.M."/>
            <person name="Andrzejewski T.M."/>
            <person name="Davidsen T.M."/>
            <person name="Wayne K.J."/>
            <person name="Tettelin H."/>
            <person name="Glass J.I."/>
            <person name="Rusch D."/>
            <person name="Podicherti R."/>
            <person name="Tsui H.-C.T."/>
            <person name="Winkler M.E."/>
        </authorList>
    </citation>
    <scope>NUCLEOTIDE SEQUENCE</scope>
</reference>
<protein>
    <submittedName>
        <fullName evidence="1">Uncharacterized protein</fullName>
    </submittedName>
</protein>
<feature type="non-terminal residue" evidence="1">
    <location>
        <position position="1"/>
    </location>
</feature>